<evidence type="ECO:0000259" key="12">
    <source>
        <dbReference type="PROSITE" id="PS50157"/>
    </source>
</evidence>
<feature type="compositionally biased region" description="Basic and acidic residues" evidence="11">
    <location>
        <begin position="606"/>
        <end position="618"/>
    </location>
</feature>
<keyword evidence="4 10" id="KW-0863">Zinc-finger</keyword>
<dbReference type="PROSITE" id="PS00028">
    <property type="entry name" value="ZINC_FINGER_C2H2_1"/>
    <property type="match status" value="4"/>
</dbReference>
<dbReference type="GO" id="GO:0005634">
    <property type="term" value="C:nucleus"/>
    <property type="evidence" value="ECO:0007669"/>
    <property type="project" value="UniProtKB-SubCell"/>
</dbReference>
<dbReference type="SUPFAM" id="SSF57667">
    <property type="entry name" value="beta-beta-alpha zinc fingers"/>
    <property type="match status" value="3"/>
</dbReference>
<comment type="caution">
    <text evidence="13">The sequence shown here is derived from an EMBL/GenBank/DDBJ whole genome shotgun (WGS) entry which is preliminary data.</text>
</comment>
<dbReference type="SMART" id="SM00355">
    <property type="entry name" value="ZnF_C2H2"/>
    <property type="match status" value="6"/>
</dbReference>
<feature type="region of interest" description="Disordered" evidence="11">
    <location>
        <begin position="117"/>
        <end position="211"/>
    </location>
</feature>
<evidence type="ECO:0000256" key="11">
    <source>
        <dbReference type="SAM" id="MobiDB-lite"/>
    </source>
</evidence>
<dbReference type="PANTHER" id="PTHR24384:SF189">
    <property type="entry name" value="C2H2-TYPE DOMAIN-CONTAINING PROTEIN-RELATED"/>
    <property type="match status" value="1"/>
</dbReference>
<evidence type="ECO:0000256" key="7">
    <source>
        <dbReference type="ARBA" id="ARBA00023125"/>
    </source>
</evidence>
<feature type="domain" description="C2H2-type" evidence="12">
    <location>
        <begin position="759"/>
        <end position="786"/>
    </location>
</feature>
<evidence type="ECO:0000256" key="8">
    <source>
        <dbReference type="ARBA" id="ARBA00023163"/>
    </source>
</evidence>
<organism evidence="13 14">
    <name type="scientific">Stichopus japonicus</name>
    <name type="common">Sea cucumber</name>
    <dbReference type="NCBI Taxonomy" id="307972"/>
    <lineage>
        <taxon>Eukaryota</taxon>
        <taxon>Metazoa</taxon>
        <taxon>Echinodermata</taxon>
        <taxon>Eleutherozoa</taxon>
        <taxon>Echinozoa</taxon>
        <taxon>Holothuroidea</taxon>
        <taxon>Aspidochirotacea</taxon>
        <taxon>Aspidochirotida</taxon>
        <taxon>Stichopodidae</taxon>
        <taxon>Apostichopus</taxon>
    </lineage>
</organism>
<feature type="compositionally biased region" description="Basic and acidic residues" evidence="11">
    <location>
        <begin position="538"/>
        <end position="575"/>
    </location>
</feature>
<feature type="region of interest" description="Disordered" evidence="11">
    <location>
        <begin position="815"/>
        <end position="842"/>
    </location>
</feature>
<gene>
    <name evidence="13" type="ORF">BSL78_09269</name>
</gene>
<dbReference type="InterPro" id="IPR050752">
    <property type="entry name" value="C2H2-ZF_domain"/>
</dbReference>
<dbReference type="EMBL" id="MRZV01000272">
    <property type="protein sequence ID" value="PIK53832.1"/>
    <property type="molecule type" value="Genomic_DNA"/>
</dbReference>
<dbReference type="AlphaFoldDB" id="A0A2G8L0T8"/>
<evidence type="ECO:0000256" key="10">
    <source>
        <dbReference type="PROSITE-ProRule" id="PRU00042"/>
    </source>
</evidence>
<dbReference type="Proteomes" id="UP000230750">
    <property type="component" value="Unassembled WGS sequence"/>
</dbReference>
<dbReference type="FunFam" id="3.30.160.60:FF:000100">
    <property type="entry name" value="Zinc finger 45-like"/>
    <property type="match status" value="1"/>
</dbReference>
<evidence type="ECO:0000256" key="4">
    <source>
        <dbReference type="ARBA" id="ARBA00022771"/>
    </source>
</evidence>
<proteinExistence type="predicted"/>
<dbReference type="STRING" id="307972.A0A2G8L0T8"/>
<feature type="region of interest" description="Disordered" evidence="11">
    <location>
        <begin position="425"/>
        <end position="451"/>
    </location>
</feature>
<dbReference type="GO" id="GO:0000978">
    <property type="term" value="F:RNA polymerase II cis-regulatory region sequence-specific DNA binding"/>
    <property type="evidence" value="ECO:0007669"/>
    <property type="project" value="TreeGrafter"/>
</dbReference>
<keyword evidence="8" id="KW-0804">Transcription</keyword>
<keyword evidence="7" id="KW-0238">DNA-binding</keyword>
<sequence>MASNNLVPPALPVMFVMPTHQREDIFRLPITLLGKTAKKWIELRKEHGIGDQDFADLLMHRYESTSHLFVPVPSVSGSSTMYTFNGPIGVDKHPISGSKLVKKKVKKSQDIIIAPKPLKLKESKKKAEKDEDGSPPKKKTKVVDMEEELSDSAASVGGFSDGSLSDVGDVGDESDEYKPEEDSHGDESEESVESTGEWDDEDEEIKKKKATLGEGKGYKQYDTREVAKQEGFAPKPLTRPKARLKRMYWSSLTKSYQCKICSFQDSDPRLTCQHLLQQHGEVVTELHDYLLSKAAPDFKPGITLYHVVMAEPSQLIAMAWQGSEHAGEKDGGTVTPGQSKEANKNGANLEISDQSLEDGFGLSQAEAAHSLVNMAETTLVTVAQLEENVIHEPSESPSSVAHRQLEMLQMQANEACISSDVSEIQPTMPQSLSEQQPSLTTLDTRPAPSDSTQAQLELIHTSVEVPIIIPTEADEMTLSEDTSEKVTLALEPQLEASLTKDDPALHHSDGMETKPETGARQEDMKVPENEGEREEPEDIKTEEDAGKLPPKEDSAESKTDSREVESTETKCEESKKQRRRGRPTKPKSVKAKRSRGRPKGSGSKKTKSEDLPPVKEDPFDKNEFLQILMKWVKIMVSCSTCGKSLHNLGIINKKGVKISHVCRTHEGPNDGDLLCDLCGKSFMSARGFKIHWQENHGNMERAVCQFCGKVVKGSYLSQHINRCHTHTTEAYKCAMCGKGFKSKSACDKHEVVHRTEKPFKCPYCQRGFTQQANMKHHMRQHTGEQPYRCETCSKSFTHNVSLKNHLKRQHGVDLWQMGHTGGGRPKKEKPPPVESVENKPFM</sequence>
<dbReference type="FunFam" id="3.30.160.60:FF:000065">
    <property type="entry name" value="B-cell CLL/lymphoma 6, member B"/>
    <property type="match status" value="1"/>
</dbReference>
<feature type="compositionally biased region" description="Acidic residues" evidence="11">
    <location>
        <begin position="187"/>
        <end position="203"/>
    </location>
</feature>
<feature type="domain" description="C2H2-type" evidence="12">
    <location>
        <begin position="787"/>
        <end position="810"/>
    </location>
</feature>
<evidence type="ECO:0000256" key="6">
    <source>
        <dbReference type="ARBA" id="ARBA00023015"/>
    </source>
</evidence>
<evidence type="ECO:0000256" key="2">
    <source>
        <dbReference type="ARBA" id="ARBA00022723"/>
    </source>
</evidence>
<dbReference type="InterPro" id="IPR036236">
    <property type="entry name" value="Znf_C2H2_sf"/>
</dbReference>
<evidence type="ECO:0000256" key="5">
    <source>
        <dbReference type="ARBA" id="ARBA00022833"/>
    </source>
</evidence>
<evidence type="ECO:0000313" key="14">
    <source>
        <dbReference type="Proteomes" id="UP000230750"/>
    </source>
</evidence>
<protein>
    <recommendedName>
        <fullName evidence="12">C2H2-type domain-containing protein</fullName>
    </recommendedName>
</protein>
<feature type="region of interest" description="Disordered" evidence="11">
    <location>
        <begin position="496"/>
        <end position="618"/>
    </location>
</feature>
<feature type="compositionally biased region" description="Low complexity" evidence="11">
    <location>
        <begin position="155"/>
        <end position="168"/>
    </location>
</feature>
<dbReference type="GO" id="GO:0008270">
    <property type="term" value="F:zinc ion binding"/>
    <property type="evidence" value="ECO:0007669"/>
    <property type="project" value="UniProtKB-KW"/>
</dbReference>
<keyword evidence="2" id="KW-0479">Metal-binding</keyword>
<dbReference type="Gene3D" id="3.30.160.60">
    <property type="entry name" value="Classic Zinc Finger"/>
    <property type="match status" value="4"/>
</dbReference>
<keyword evidence="5" id="KW-0862">Zinc</keyword>
<feature type="compositionally biased region" description="Basic and acidic residues" evidence="11">
    <location>
        <begin position="176"/>
        <end position="186"/>
    </location>
</feature>
<dbReference type="PROSITE" id="PS50157">
    <property type="entry name" value="ZINC_FINGER_C2H2_2"/>
    <property type="match status" value="4"/>
</dbReference>
<evidence type="ECO:0000256" key="1">
    <source>
        <dbReference type="ARBA" id="ARBA00004123"/>
    </source>
</evidence>
<evidence type="ECO:0000256" key="9">
    <source>
        <dbReference type="ARBA" id="ARBA00023242"/>
    </source>
</evidence>
<feature type="compositionally biased region" description="Basic and acidic residues" evidence="11">
    <location>
        <begin position="119"/>
        <end position="135"/>
    </location>
</feature>
<evidence type="ECO:0000256" key="3">
    <source>
        <dbReference type="ARBA" id="ARBA00022737"/>
    </source>
</evidence>
<keyword evidence="14" id="KW-1185">Reference proteome</keyword>
<name>A0A2G8L0T8_STIJA</name>
<feature type="region of interest" description="Disordered" evidence="11">
    <location>
        <begin position="323"/>
        <end position="344"/>
    </location>
</feature>
<dbReference type="OrthoDB" id="3437960at2759"/>
<feature type="domain" description="C2H2-type" evidence="12">
    <location>
        <begin position="673"/>
        <end position="701"/>
    </location>
</feature>
<evidence type="ECO:0000313" key="13">
    <source>
        <dbReference type="EMBL" id="PIK53832.1"/>
    </source>
</evidence>
<keyword evidence="6" id="KW-0805">Transcription regulation</keyword>
<reference evidence="13 14" key="1">
    <citation type="journal article" date="2017" name="PLoS Biol.">
        <title>The sea cucumber genome provides insights into morphological evolution and visceral regeneration.</title>
        <authorList>
            <person name="Zhang X."/>
            <person name="Sun L."/>
            <person name="Yuan J."/>
            <person name="Sun Y."/>
            <person name="Gao Y."/>
            <person name="Zhang L."/>
            <person name="Li S."/>
            <person name="Dai H."/>
            <person name="Hamel J.F."/>
            <person name="Liu C."/>
            <person name="Yu Y."/>
            <person name="Liu S."/>
            <person name="Lin W."/>
            <person name="Guo K."/>
            <person name="Jin S."/>
            <person name="Xu P."/>
            <person name="Storey K.B."/>
            <person name="Huan P."/>
            <person name="Zhang T."/>
            <person name="Zhou Y."/>
            <person name="Zhang J."/>
            <person name="Lin C."/>
            <person name="Li X."/>
            <person name="Xing L."/>
            <person name="Huo D."/>
            <person name="Sun M."/>
            <person name="Wang L."/>
            <person name="Mercier A."/>
            <person name="Li F."/>
            <person name="Yang H."/>
            <person name="Xiang J."/>
        </authorList>
    </citation>
    <scope>NUCLEOTIDE SEQUENCE [LARGE SCALE GENOMIC DNA]</scope>
    <source>
        <strain evidence="13">Shaxun</strain>
        <tissue evidence="13">Muscle</tissue>
    </source>
</reference>
<dbReference type="Pfam" id="PF00096">
    <property type="entry name" value="zf-C2H2"/>
    <property type="match status" value="2"/>
</dbReference>
<feature type="compositionally biased region" description="Basic residues" evidence="11">
    <location>
        <begin position="576"/>
        <end position="605"/>
    </location>
</feature>
<keyword evidence="9" id="KW-0539">Nucleus</keyword>
<dbReference type="InterPro" id="IPR013087">
    <property type="entry name" value="Znf_C2H2_type"/>
</dbReference>
<comment type="subcellular location">
    <subcellularLocation>
        <location evidence="1">Nucleus</location>
    </subcellularLocation>
</comment>
<keyword evidence="3" id="KW-0677">Repeat</keyword>
<feature type="domain" description="C2H2-type" evidence="12">
    <location>
        <begin position="731"/>
        <end position="758"/>
    </location>
</feature>
<feature type="compositionally biased region" description="Basic and acidic residues" evidence="11">
    <location>
        <begin position="498"/>
        <end position="530"/>
    </location>
</feature>
<accession>A0A2G8L0T8</accession>
<dbReference type="GO" id="GO:0000981">
    <property type="term" value="F:DNA-binding transcription factor activity, RNA polymerase II-specific"/>
    <property type="evidence" value="ECO:0007669"/>
    <property type="project" value="TreeGrafter"/>
</dbReference>
<dbReference type="PANTHER" id="PTHR24384">
    <property type="entry name" value="FINGER PUTATIVE TRANSCRIPTION FACTOR FAMILY-RELATED"/>
    <property type="match status" value="1"/>
</dbReference>